<dbReference type="Pfam" id="PF16269">
    <property type="entry name" value="DUF4922"/>
    <property type="match status" value="1"/>
</dbReference>
<dbReference type="PANTHER" id="PTHR43685:SF2">
    <property type="entry name" value="GLYCOSYLTRANSFERASE 2-LIKE DOMAIN-CONTAINING PROTEIN"/>
    <property type="match status" value="1"/>
</dbReference>
<dbReference type="Gene3D" id="3.90.550.10">
    <property type="entry name" value="Spore Coat Polysaccharide Biosynthesis Protein SpsA, Chain A"/>
    <property type="match status" value="1"/>
</dbReference>
<dbReference type="NCBIfam" id="TIGR02669">
    <property type="entry name" value="SpoIID_LytB"/>
    <property type="match status" value="1"/>
</dbReference>
<dbReference type="InterPro" id="IPR029044">
    <property type="entry name" value="Nucleotide-diphossugar_trans"/>
</dbReference>
<dbReference type="EMBL" id="AMCI01002466">
    <property type="protein sequence ID" value="EJX02627.1"/>
    <property type="molecule type" value="Genomic_DNA"/>
</dbReference>
<dbReference type="InterPro" id="IPR013486">
    <property type="entry name" value="SpoIID/LytB"/>
</dbReference>
<dbReference type="InterPro" id="IPR013693">
    <property type="entry name" value="SpoIID/LytB_N"/>
</dbReference>
<feature type="domain" description="GDPGP1-like C-terminal" evidence="4">
    <location>
        <begin position="753"/>
        <end position="822"/>
    </location>
</feature>
<dbReference type="Pfam" id="PF08486">
    <property type="entry name" value="SpoIID"/>
    <property type="match status" value="1"/>
</dbReference>
<feature type="domain" description="DUF4922" evidence="3">
    <location>
        <begin position="502"/>
        <end position="647"/>
    </location>
</feature>
<evidence type="ECO:0000313" key="5">
    <source>
        <dbReference type="EMBL" id="EJX02627.1"/>
    </source>
</evidence>
<dbReference type="GO" id="GO:0016740">
    <property type="term" value="F:transferase activity"/>
    <property type="evidence" value="ECO:0007669"/>
    <property type="project" value="UniProtKB-KW"/>
</dbReference>
<dbReference type="Pfam" id="PF00535">
    <property type="entry name" value="Glycos_transf_2"/>
    <property type="match status" value="1"/>
</dbReference>
<dbReference type="CDD" id="cd00761">
    <property type="entry name" value="Glyco_tranf_GTA_type"/>
    <property type="match status" value="1"/>
</dbReference>
<dbReference type="InterPro" id="IPR001173">
    <property type="entry name" value="Glyco_trans_2-like"/>
</dbReference>
<gene>
    <name evidence="5" type="ORF">EVA_09263</name>
</gene>
<evidence type="ECO:0000259" key="3">
    <source>
        <dbReference type="Pfam" id="PF16269"/>
    </source>
</evidence>
<dbReference type="SUPFAM" id="SSF54197">
    <property type="entry name" value="HIT-like"/>
    <property type="match status" value="1"/>
</dbReference>
<evidence type="ECO:0000259" key="2">
    <source>
        <dbReference type="Pfam" id="PF08486"/>
    </source>
</evidence>
<dbReference type="SUPFAM" id="SSF53448">
    <property type="entry name" value="Nucleotide-diphospho-sugar transferases"/>
    <property type="match status" value="1"/>
</dbReference>
<dbReference type="InterPro" id="IPR058865">
    <property type="entry name" value="GDPGP1_C"/>
</dbReference>
<dbReference type="InterPro" id="IPR046320">
    <property type="entry name" value="DUF4922"/>
</dbReference>
<dbReference type="InterPro" id="IPR036265">
    <property type="entry name" value="HIT-like_sf"/>
</dbReference>
<protein>
    <submittedName>
        <fullName evidence="5">Glycosyltransferase family 2</fullName>
    </submittedName>
</protein>
<accession>J9G5Z6</accession>
<feature type="domain" description="Glycosyltransferase 2-like" evidence="1">
    <location>
        <begin position="251"/>
        <end position="397"/>
    </location>
</feature>
<reference evidence="5" key="1">
    <citation type="journal article" date="2012" name="PLoS ONE">
        <title>Gene sets for utilization of primary and secondary nutrition supplies in the distal gut of endangered iberian lynx.</title>
        <authorList>
            <person name="Alcaide M."/>
            <person name="Messina E."/>
            <person name="Richter M."/>
            <person name="Bargiela R."/>
            <person name="Peplies J."/>
            <person name="Huws S.A."/>
            <person name="Newbold C.J."/>
            <person name="Golyshin P.N."/>
            <person name="Simon M.A."/>
            <person name="Lopez G."/>
            <person name="Yakimov M.M."/>
            <person name="Ferrer M."/>
        </authorList>
    </citation>
    <scope>NUCLEOTIDE SEQUENCE</scope>
</reference>
<feature type="domain" description="Sporulation stage II protein D amidase enhancer LytB N-terminal" evidence="2">
    <location>
        <begin position="938"/>
        <end position="1054"/>
    </location>
</feature>
<dbReference type="PANTHER" id="PTHR43685">
    <property type="entry name" value="GLYCOSYLTRANSFERASE"/>
    <property type="match status" value="1"/>
</dbReference>
<proteinExistence type="predicted"/>
<dbReference type="AlphaFoldDB" id="J9G5Z6"/>
<comment type="caution">
    <text evidence="5">The sequence shown here is derived from an EMBL/GenBank/DDBJ whole genome shotgun (WGS) entry which is preliminary data.</text>
</comment>
<name>J9G5Z6_9ZZZZ</name>
<sequence length="1276" mass="144786">MKEKIDCFLAWSGNDCTASTVRDLCQNEYVSQVYVACPSEASVDLQEGKVNLLLSDTCTSTKFLRMVMQKATEKYIVLCCQPKHIRMGYRCLQRLVAVAEDTGAVMVYSDRYEEKDGVVSPHPVIDYQLGSVRDDFDFGGLWLVRTDALTSFFTTEKLHRFRYAGLYALRLFLSRVGEIFHLKEYLYTEVETDLRQSGEKQFDYVNPSNREVQLEYERACTEHLKDIGAWLASDEVDSLPHEEEDFPVEASVIIPVRNRVRTITDAVRSALSQETTFDFNVIVVDNHSTDGTFEALLSIADSRLIVKVPEQTDLGIGGCWDYAIRDERCGRFAVQLDSDDLYSGVDTLARMVDVFHKQKVAMVIGAYRMVNFDLQTLPPGLIAHKEWTSENGRNNALRVNGLGAPRAFRTELLRKVGFPNTSYGEDYALGLAFSRCYKIGRIYEELYLCRRWDGNSDAALSVDKVNRNNLYKDSLRSQEVLARQALIRKWNHVVSQEEVLQFFDKQMDLWEAARQRFEELEDGIQTRSLQTEDFTLSVQYNPRRIVSTAAKVDKKHLKKRPCFLCAQNRPKEQIDLPIEGYYQILVNPNPILPHHLTIPTRRHKAQQLALMLGALNNMAWRLPDFLLFYNGARCGASAPDHAHLQAGARGIVPLERDWKYYETKLEKIYPLSGADKAELEEKGYTTQTVGLYLLHGYACPAFVLLGGLAQSEYYLFNKLLNILPVEEGMSEPDINLLAWRQSGGPADEDSVVMVLFPRKKHRPDCYYAEGKSQMLVSPGALDMGGLIITPREEDFQRITPKNAASILKEVTISESQAEQLAKKLHVRKVVRTTQTETIDSILEEEPEVAVGILSADHIRFALNAAFTAKGEEVVGMQEVSCKDGGILWNGNLYSELTFLPSHDDASFTVEDVPIGIHFHWERKERQTFKGTLRLIVEEEKLILINQLPVEEYLISVISSEMSATSSIELLKAHAVVSRSWLFTQMKKRIENAGKTSGFFSFVRRDDEFIRWYDGSEHTLFDVCADDHCQRYQGITKASSPAVVEAVKATRGQVLLSDGLLCDARFSKCCGGITERFSTCWDDKDEPYLQPIRDTKEGSDVMDEVDFEAFIRTRPEAFCNTSDKALLSQVLNEYDQETTDFYRWEVHYTQAELAALINRNREDDFGDILDLVPVERGSSGRLKKLRIVGTKKTMVIGKELEIRRTLSDTHLYSSAFVVDKGEVVNGVPSSFTLVGAGWGHGVGMCQIGAAVMSKEGYHYDHILLHYYQGAVIQRLYK</sequence>
<evidence type="ECO:0000259" key="1">
    <source>
        <dbReference type="Pfam" id="PF00535"/>
    </source>
</evidence>
<dbReference type="Pfam" id="PF26216">
    <property type="entry name" value="GDPGP1_C"/>
    <property type="match status" value="1"/>
</dbReference>
<dbReference type="GO" id="GO:0030435">
    <property type="term" value="P:sporulation resulting in formation of a cellular spore"/>
    <property type="evidence" value="ECO:0007669"/>
    <property type="project" value="InterPro"/>
</dbReference>
<evidence type="ECO:0000259" key="4">
    <source>
        <dbReference type="Pfam" id="PF26216"/>
    </source>
</evidence>
<keyword evidence="5" id="KW-0808">Transferase</keyword>
<organism evidence="5">
    <name type="scientific">gut metagenome</name>
    <dbReference type="NCBI Taxonomy" id="749906"/>
    <lineage>
        <taxon>unclassified sequences</taxon>
        <taxon>metagenomes</taxon>
        <taxon>organismal metagenomes</taxon>
    </lineage>
</organism>
<dbReference type="InterPro" id="IPR050834">
    <property type="entry name" value="Glycosyltransf_2"/>
</dbReference>